<dbReference type="AlphaFoldDB" id="A0A8B3CLD5"/>
<reference evidence="2" key="1">
    <citation type="submission" date="2018-05" db="EMBL/GenBank/DDBJ databases">
        <title>Leptospira yasudae sp. nov. and Leptospira stimsonii sp. nov., two pathogenic species of the genus Leptospira isolated from environmental sources.</title>
        <authorList>
            <person name="Casanovas-Massana A."/>
            <person name="Hamond C."/>
            <person name="Santos L.A."/>
            <person name="Hacker K.P."/>
            <person name="Balassiano I."/>
            <person name="Medeiros M.A."/>
            <person name="Reis M.G."/>
            <person name="Ko A.I."/>
            <person name="Wunder E.A."/>
        </authorList>
    </citation>
    <scope>NUCLEOTIDE SEQUENCE [LARGE SCALE GENOMIC DNA]</scope>
    <source>
        <strain evidence="2">AMB6-RJ</strain>
    </source>
</reference>
<proteinExistence type="predicted"/>
<accession>A0A8B3CLD5</accession>
<evidence type="ECO:0000313" key="1">
    <source>
        <dbReference type="EMBL" id="RHX84218.1"/>
    </source>
</evidence>
<dbReference type="Proteomes" id="UP000266669">
    <property type="component" value="Unassembled WGS sequence"/>
</dbReference>
<sequence length="70" mass="8084">MFLHILSKTTNVEIVLLCGRAFLKNGFFSFFGSCFLVSSLRGKNERTRVLERRKGPKGNPFFQRNPLFVD</sequence>
<protein>
    <submittedName>
        <fullName evidence="1">Uncharacterized protein</fullName>
    </submittedName>
</protein>
<comment type="caution">
    <text evidence="1">The sequence shown here is derived from an EMBL/GenBank/DDBJ whole genome shotgun (WGS) entry which is preliminary data.</text>
</comment>
<evidence type="ECO:0000313" key="2">
    <source>
        <dbReference type="Proteomes" id="UP000266669"/>
    </source>
</evidence>
<gene>
    <name evidence="1" type="ORF">DLM78_19300</name>
</gene>
<dbReference type="EMBL" id="QHCS01000006">
    <property type="protein sequence ID" value="RHX84218.1"/>
    <property type="molecule type" value="Genomic_DNA"/>
</dbReference>
<name>A0A8B3CLD5_9LEPT</name>
<organism evidence="1 2">
    <name type="scientific">Leptospira stimsonii</name>
    <dbReference type="NCBI Taxonomy" id="2202203"/>
    <lineage>
        <taxon>Bacteria</taxon>
        <taxon>Pseudomonadati</taxon>
        <taxon>Spirochaetota</taxon>
        <taxon>Spirochaetia</taxon>
        <taxon>Leptospirales</taxon>
        <taxon>Leptospiraceae</taxon>
        <taxon>Leptospira</taxon>
    </lineage>
</organism>